<feature type="signal peptide" evidence="2">
    <location>
        <begin position="1"/>
        <end position="24"/>
    </location>
</feature>
<reference evidence="3 4" key="1">
    <citation type="submission" date="2020-02" db="EMBL/GenBank/DDBJ databases">
        <title>Sequencing the genomes of 1000 actinobacteria strains.</title>
        <authorList>
            <person name="Klenk H.-P."/>
        </authorList>
    </citation>
    <scope>NUCLEOTIDE SEQUENCE [LARGE SCALE GENOMIC DNA]</scope>
    <source>
        <strain evidence="3 4">DSM 19609</strain>
    </source>
</reference>
<proteinExistence type="predicted"/>
<keyword evidence="1" id="KW-0472">Membrane</keyword>
<gene>
    <name evidence="3" type="ORF">FB473_002403</name>
</gene>
<feature type="transmembrane region" description="Helical" evidence="1">
    <location>
        <begin position="89"/>
        <end position="107"/>
    </location>
</feature>
<evidence type="ECO:0000256" key="1">
    <source>
        <dbReference type="SAM" id="Phobius"/>
    </source>
</evidence>
<dbReference type="EMBL" id="JAAMOZ010000001">
    <property type="protein sequence ID" value="NIH57758.1"/>
    <property type="molecule type" value="Genomic_DNA"/>
</dbReference>
<name>A0ABX0SKA8_9ACTN</name>
<sequence length="115" mass="11912">MRDDYLRRFRATVAALAMASAAWAALIVRTPASAVDRSNLVTFLAMFPVAGAVTSLAGRWPSRIAGCLGGLASVTGVVGYLASAGWAPWVFAGAAIMNVATLVTTVASRGDTRRP</sequence>
<organism evidence="3 4">
    <name type="scientific">Brooklawnia cerclae</name>
    <dbReference type="NCBI Taxonomy" id="349934"/>
    <lineage>
        <taxon>Bacteria</taxon>
        <taxon>Bacillati</taxon>
        <taxon>Actinomycetota</taxon>
        <taxon>Actinomycetes</taxon>
        <taxon>Propionibacteriales</taxon>
        <taxon>Propionibacteriaceae</taxon>
        <taxon>Brooklawnia</taxon>
    </lineage>
</organism>
<evidence type="ECO:0000256" key="2">
    <source>
        <dbReference type="SAM" id="SignalP"/>
    </source>
</evidence>
<feature type="transmembrane region" description="Helical" evidence="1">
    <location>
        <begin position="64"/>
        <end position="83"/>
    </location>
</feature>
<feature type="transmembrane region" description="Helical" evidence="1">
    <location>
        <begin position="40"/>
        <end position="57"/>
    </location>
</feature>
<dbReference type="RefSeq" id="WP_167167986.1">
    <property type="nucleotide sequence ID" value="NZ_BAAAOO010000007.1"/>
</dbReference>
<evidence type="ECO:0000313" key="4">
    <source>
        <dbReference type="Proteomes" id="UP000749311"/>
    </source>
</evidence>
<keyword evidence="1" id="KW-0812">Transmembrane</keyword>
<keyword evidence="1" id="KW-1133">Transmembrane helix</keyword>
<accession>A0ABX0SKA8</accession>
<feature type="chain" id="PRO_5045657226" evidence="2">
    <location>
        <begin position="25"/>
        <end position="115"/>
    </location>
</feature>
<keyword evidence="2" id="KW-0732">Signal</keyword>
<dbReference type="Proteomes" id="UP000749311">
    <property type="component" value="Unassembled WGS sequence"/>
</dbReference>
<evidence type="ECO:0000313" key="3">
    <source>
        <dbReference type="EMBL" id="NIH57758.1"/>
    </source>
</evidence>
<protein>
    <submittedName>
        <fullName evidence="3">Uncharacterized protein</fullName>
    </submittedName>
</protein>
<keyword evidence="4" id="KW-1185">Reference proteome</keyword>
<comment type="caution">
    <text evidence="3">The sequence shown here is derived from an EMBL/GenBank/DDBJ whole genome shotgun (WGS) entry which is preliminary data.</text>
</comment>